<dbReference type="GO" id="GO:0000127">
    <property type="term" value="C:transcription factor TFIIIC complex"/>
    <property type="evidence" value="ECO:0007669"/>
    <property type="project" value="InterPro"/>
</dbReference>
<keyword evidence="3" id="KW-0804">Transcription</keyword>
<dbReference type="FunFam" id="3.30.200.160:FF:000002">
    <property type="entry name" value="Transcription factor IIIC, subunit 5"/>
    <property type="match status" value="1"/>
</dbReference>
<evidence type="ECO:0000313" key="8">
    <source>
        <dbReference type="EMBL" id="KAK6194409.1"/>
    </source>
</evidence>
<feature type="domain" description="Transcription factor IIIC subunit Tfc1/Sfc1 triple barrel" evidence="7">
    <location>
        <begin position="31"/>
        <end position="140"/>
    </location>
</feature>
<feature type="region of interest" description="Disordered" evidence="5">
    <location>
        <begin position="482"/>
        <end position="522"/>
    </location>
</feature>
<accession>A0AAN8K9Q6</accession>
<evidence type="ECO:0000256" key="5">
    <source>
        <dbReference type="SAM" id="MobiDB-lite"/>
    </source>
</evidence>
<reference evidence="8 9" key="1">
    <citation type="submission" date="2024-01" db="EMBL/GenBank/DDBJ databases">
        <title>The genome of the rayed Mediterranean limpet Patella caerulea (Linnaeus, 1758).</title>
        <authorList>
            <person name="Anh-Thu Weber A."/>
            <person name="Halstead-Nussloch G."/>
        </authorList>
    </citation>
    <scope>NUCLEOTIDE SEQUENCE [LARGE SCALE GENOMIC DNA]</scope>
    <source>
        <strain evidence="8">AATW-2023a</strain>
        <tissue evidence="8">Whole specimen</tissue>
    </source>
</reference>
<protein>
    <recommendedName>
        <fullName evidence="10">General transcription factor 3C polypeptide 5</fullName>
    </recommendedName>
</protein>
<dbReference type="EMBL" id="JAZGQO010000001">
    <property type="protein sequence ID" value="KAK6194409.1"/>
    <property type="molecule type" value="Genomic_DNA"/>
</dbReference>
<dbReference type="InterPro" id="IPR040454">
    <property type="entry name" value="TF_IIIC_Tfc1/Sfc1"/>
</dbReference>
<keyword evidence="9" id="KW-1185">Reference proteome</keyword>
<dbReference type="Proteomes" id="UP001347796">
    <property type="component" value="Unassembled WGS sequence"/>
</dbReference>
<dbReference type="AlphaFoldDB" id="A0AAN8K9Q6"/>
<name>A0AAN8K9Q6_PATCE</name>
<dbReference type="GO" id="GO:0001002">
    <property type="term" value="F:RNA polymerase III type 1 promoter sequence-specific DNA binding"/>
    <property type="evidence" value="ECO:0007669"/>
    <property type="project" value="TreeGrafter"/>
</dbReference>
<evidence type="ECO:0000256" key="2">
    <source>
        <dbReference type="ARBA" id="ARBA00023125"/>
    </source>
</evidence>
<evidence type="ECO:0000259" key="6">
    <source>
        <dbReference type="Pfam" id="PF09734"/>
    </source>
</evidence>
<evidence type="ECO:0000259" key="7">
    <source>
        <dbReference type="Pfam" id="PF17682"/>
    </source>
</evidence>
<dbReference type="Pfam" id="PF09734">
    <property type="entry name" value="Tau95"/>
    <property type="match status" value="1"/>
</dbReference>
<evidence type="ECO:0000256" key="3">
    <source>
        <dbReference type="ARBA" id="ARBA00023163"/>
    </source>
</evidence>
<dbReference type="GO" id="GO:0001003">
    <property type="term" value="F:RNA polymerase III type 2 promoter sequence-specific DNA binding"/>
    <property type="evidence" value="ECO:0007669"/>
    <property type="project" value="TreeGrafter"/>
</dbReference>
<dbReference type="Pfam" id="PF17682">
    <property type="entry name" value="Tau95_N"/>
    <property type="match status" value="1"/>
</dbReference>
<keyword evidence="4" id="KW-0539">Nucleus</keyword>
<evidence type="ECO:0000256" key="4">
    <source>
        <dbReference type="ARBA" id="ARBA00023242"/>
    </source>
</evidence>
<dbReference type="GO" id="GO:0006384">
    <property type="term" value="P:transcription initiation at RNA polymerase III promoter"/>
    <property type="evidence" value="ECO:0007669"/>
    <property type="project" value="InterPro"/>
</dbReference>
<evidence type="ECO:0000313" key="9">
    <source>
        <dbReference type="Proteomes" id="UP001347796"/>
    </source>
</evidence>
<organism evidence="8 9">
    <name type="scientific">Patella caerulea</name>
    <name type="common">Rayed Mediterranean limpet</name>
    <dbReference type="NCBI Taxonomy" id="87958"/>
    <lineage>
        <taxon>Eukaryota</taxon>
        <taxon>Metazoa</taxon>
        <taxon>Spiralia</taxon>
        <taxon>Lophotrochozoa</taxon>
        <taxon>Mollusca</taxon>
        <taxon>Gastropoda</taxon>
        <taxon>Patellogastropoda</taxon>
        <taxon>Patelloidea</taxon>
        <taxon>Patellidae</taxon>
        <taxon>Patella</taxon>
    </lineage>
</organism>
<evidence type="ECO:0000256" key="1">
    <source>
        <dbReference type="ARBA" id="ARBA00004123"/>
    </source>
</evidence>
<dbReference type="Gene3D" id="3.30.200.160">
    <property type="entry name" value="TFIIIC, subcomplex tauA, subunit Sfc1, barrel domain"/>
    <property type="match status" value="1"/>
</dbReference>
<dbReference type="GO" id="GO:0005634">
    <property type="term" value="C:nucleus"/>
    <property type="evidence" value="ECO:0007669"/>
    <property type="project" value="UniProtKB-SubCell"/>
</dbReference>
<dbReference type="InterPro" id="IPR041499">
    <property type="entry name" value="Tfc1/Sfc1_N"/>
</dbReference>
<dbReference type="InterPro" id="IPR042536">
    <property type="entry name" value="TFIIIC_tauA_Sfc1"/>
</dbReference>
<comment type="caution">
    <text evidence="8">The sequence shown here is derived from an EMBL/GenBank/DDBJ whole genome shotgun (WGS) entry which is preliminary data.</text>
</comment>
<gene>
    <name evidence="8" type="ORF">SNE40_000046</name>
</gene>
<dbReference type="PANTHER" id="PTHR13230">
    <property type="entry name" value="GENERAL TRANSCRIPTION FACTOR IIIC, POLYPEPTIDE 5"/>
    <property type="match status" value="1"/>
</dbReference>
<feature type="compositionally biased region" description="Acidic residues" evidence="5">
    <location>
        <begin position="486"/>
        <end position="514"/>
    </location>
</feature>
<keyword evidence="2" id="KW-0238">DNA-binding</keyword>
<evidence type="ECO:0008006" key="10">
    <source>
        <dbReference type="Google" id="ProtNLM"/>
    </source>
</evidence>
<feature type="domain" description="Transcription factor IIIC subunit 5 HTH" evidence="6">
    <location>
        <begin position="176"/>
        <end position="329"/>
    </location>
</feature>
<dbReference type="InterPro" id="IPR019136">
    <property type="entry name" value="TF_IIIC_su-5_HTH"/>
</dbReference>
<proteinExistence type="predicted"/>
<dbReference type="PANTHER" id="PTHR13230:SF5">
    <property type="entry name" value="GENERAL TRANSCRIPTION FACTOR 3C POLYPEPTIDE 5"/>
    <property type="match status" value="1"/>
</dbReference>
<comment type="subcellular location">
    <subcellularLocation>
        <location evidence="1">Nucleus</location>
    </subcellularLocation>
</comment>
<sequence length="522" mass="60191">MATENAEESGGKWMPGDKAITVDFNKFKKFVCIHHPAVVENVEKAFETVGGLKSLAKTCNNQAKRLELKWRPDDIYCKPAYGNRISKDCLVMKVRRRRRKRVGGGKEEGIDDENVQYKVEVLGMTDIFYEFKNLVDFQYLPTIQPADGPPISILDKLKITNFIPQQDYLHREVPLFMPPVIMSRMDVPMEYMFRQNQFHKDSEKPNETLDENLIGTARRKRTIFTIFVGYNDPTPNGPMEGASTALHSKIKNLSEAKQIVQELFEKRPVWSKNGLRCHLDQKYLARLKFVLPLVSYFMTTGPWRSLWVKFGYDPRKDPGAKKYQTLDFRRKQRGAGDRMPIGHKRSSYSYSLPTTVNKPRSTIAQISTAHLDGSEVEKKEPSAFLESTYKFRPDVLPPYRQMFYQMCDIEDEKVQTLLNQNNNQEKVCTEKEGWCIPDFYELARDTLYQHVENIICKTSFPLPPDGTRRSRHVVAKMREIQLLEAASEDDGEGEEQGEDTGDGEGMEEDDENDTNSELMDCV</sequence>